<accession>A0A9W8EBL5</accession>
<evidence type="ECO:0000256" key="3">
    <source>
        <dbReference type="ARBA" id="ARBA00005035"/>
    </source>
</evidence>
<comment type="cofactor">
    <cofactor evidence="1">
        <name>Mg(2+)</name>
        <dbReference type="ChEBI" id="CHEBI:18420"/>
    </cofactor>
</comment>
<evidence type="ECO:0000256" key="9">
    <source>
        <dbReference type="ARBA" id="ARBA00023098"/>
    </source>
</evidence>
<dbReference type="PROSITE" id="PS00723">
    <property type="entry name" value="POLYPRENYL_SYNTHASE_1"/>
    <property type="match status" value="1"/>
</dbReference>
<dbReference type="GO" id="GO:0004161">
    <property type="term" value="F:dimethylallyltranstransferase activity"/>
    <property type="evidence" value="ECO:0007669"/>
    <property type="project" value="UniProtKB-EC"/>
</dbReference>
<evidence type="ECO:0000313" key="12">
    <source>
        <dbReference type="Proteomes" id="UP001151582"/>
    </source>
</evidence>
<comment type="caution">
    <text evidence="11">The sequence shown here is derived from an EMBL/GenBank/DDBJ whole genome shotgun (WGS) entry which is preliminary data.</text>
</comment>
<dbReference type="OrthoDB" id="10257492at2759"/>
<evidence type="ECO:0000256" key="5">
    <source>
        <dbReference type="ARBA" id="ARBA00022516"/>
    </source>
</evidence>
<dbReference type="EC" id="2.5.1.1" evidence="11"/>
<reference evidence="11" key="1">
    <citation type="submission" date="2022-07" db="EMBL/GenBank/DDBJ databases">
        <title>Phylogenomic reconstructions and comparative analyses of Kickxellomycotina fungi.</title>
        <authorList>
            <person name="Reynolds N.K."/>
            <person name="Stajich J.E."/>
            <person name="Barry K."/>
            <person name="Grigoriev I.V."/>
            <person name="Crous P."/>
            <person name="Smith M.E."/>
        </authorList>
    </citation>
    <scope>NUCLEOTIDE SEQUENCE</scope>
    <source>
        <strain evidence="11">RSA 567</strain>
    </source>
</reference>
<dbReference type="GO" id="GO:0004337">
    <property type="term" value="F:(2E,6E)-farnesyl diphosphate synthase activity"/>
    <property type="evidence" value="ECO:0007669"/>
    <property type="project" value="TreeGrafter"/>
</dbReference>
<dbReference type="FunFam" id="1.10.600.10:FF:000006">
    <property type="entry name" value="Farnesyl pyrophosphate synthase"/>
    <property type="match status" value="1"/>
</dbReference>
<gene>
    <name evidence="11" type="primary">ERG20</name>
    <name evidence="11" type="ORF">H4R34_004522</name>
</gene>
<keyword evidence="6 10" id="KW-0808">Transferase</keyword>
<dbReference type="SFLD" id="SFLDG01017">
    <property type="entry name" value="Polyprenyl_Transferase_Like"/>
    <property type="match status" value="1"/>
</dbReference>
<dbReference type="SUPFAM" id="SSF48576">
    <property type="entry name" value="Terpenoid synthases"/>
    <property type="match status" value="1"/>
</dbReference>
<keyword evidence="5" id="KW-0444">Lipid biosynthesis</keyword>
<comment type="pathway">
    <text evidence="2">Isoprenoid biosynthesis; geranyl diphosphate biosynthesis; geranyl diphosphate from dimethylallyl diphosphate and isopentenyl diphosphate: step 1/1.</text>
</comment>
<evidence type="ECO:0000256" key="2">
    <source>
        <dbReference type="ARBA" id="ARBA00004932"/>
    </source>
</evidence>
<evidence type="ECO:0000256" key="6">
    <source>
        <dbReference type="ARBA" id="ARBA00022679"/>
    </source>
</evidence>
<sequence length="349" mass="40071">MTSKQAFVDFFPQLVDDLIGDLETLNAQPETKAWVRRAVEYNVNGGKMNRGLSVVDALAVLRQQQTGQASPLSAEDTKRATILGWCIELLQAFFLISDDIMDSSVTRRGQPCWYRQSEVGMIAINDAFIIEMMIYRILKRYFRQDSFYVDLVELVQDVTFKTEMGQNLDLITAPEDDVDLTRFSMAKYWYIVRYKTAYYSFYLPVAMALMLAGVTDAKAFQQAEDILLTLGEYFQAQDDYLDCFGAPETIGKIGTDIEDNKCSWLINQALLLGSKEQVDRLYAHYGKRQPQNVEAVKAVYRELDLAGVFTKYETESYQAIAKKIDASDNNLVPHKIFYDFMHKIYKRTK</sequence>
<dbReference type="Gene3D" id="1.10.600.10">
    <property type="entry name" value="Farnesyl Diphosphate Synthase"/>
    <property type="match status" value="1"/>
</dbReference>
<keyword evidence="12" id="KW-1185">Reference proteome</keyword>
<name>A0A9W8EBL5_9FUNG</name>
<evidence type="ECO:0000256" key="8">
    <source>
        <dbReference type="ARBA" id="ARBA00022842"/>
    </source>
</evidence>
<dbReference type="EMBL" id="JANBQB010000587">
    <property type="protein sequence ID" value="KAJ1974945.1"/>
    <property type="molecule type" value="Genomic_DNA"/>
</dbReference>
<dbReference type="InterPro" id="IPR008949">
    <property type="entry name" value="Isoprenoid_synthase_dom_sf"/>
</dbReference>
<organism evidence="11 12">
    <name type="scientific">Dimargaris verticillata</name>
    <dbReference type="NCBI Taxonomy" id="2761393"/>
    <lineage>
        <taxon>Eukaryota</taxon>
        <taxon>Fungi</taxon>
        <taxon>Fungi incertae sedis</taxon>
        <taxon>Zoopagomycota</taxon>
        <taxon>Kickxellomycotina</taxon>
        <taxon>Dimargaritomycetes</taxon>
        <taxon>Dimargaritales</taxon>
        <taxon>Dimargaritaceae</taxon>
        <taxon>Dimargaris</taxon>
    </lineage>
</organism>
<evidence type="ECO:0000313" key="11">
    <source>
        <dbReference type="EMBL" id="KAJ1974945.1"/>
    </source>
</evidence>
<evidence type="ECO:0000256" key="10">
    <source>
        <dbReference type="RuleBase" id="RU004466"/>
    </source>
</evidence>
<comment type="similarity">
    <text evidence="4 10">Belongs to the FPP/GGPP synthase family.</text>
</comment>
<dbReference type="InterPro" id="IPR033749">
    <property type="entry name" value="Polyprenyl_synt_CS"/>
</dbReference>
<dbReference type="GO" id="GO:0046872">
    <property type="term" value="F:metal ion binding"/>
    <property type="evidence" value="ECO:0007669"/>
    <property type="project" value="UniProtKB-KW"/>
</dbReference>
<keyword evidence="7" id="KW-0479">Metal-binding</keyword>
<dbReference type="CDD" id="cd00685">
    <property type="entry name" value="Trans_IPPS_HT"/>
    <property type="match status" value="1"/>
</dbReference>
<protein>
    <submittedName>
        <fullName evidence="11">Farnesyl pyrophosphate synthetase</fullName>
        <ecNumber evidence="11">2.5.1.1</ecNumber>
    </submittedName>
</protein>
<evidence type="ECO:0000256" key="1">
    <source>
        <dbReference type="ARBA" id="ARBA00001946"/>
    </source>
</evidence>
<dbReference type="PANTHER" id="PTHR11525:SF0">
    <property type="entry name" value="FARNESYL PYROPHOSPHATE SYNTHASE"/>
    <property type="match status" value="1"/>
</dbReference>
<dbReference type="PANTHER" id="PTHR11525">
    <property type="entry name" value="FARNESYL-PYROPHOSPHATE SYNTHETASE"/>
    <property type="match status" value="1"/>
</dbReference>
<dbReference type="InterPro" id="IPR039702">
    <property type="entry name" value="FPS1-like"/>
</dbReference>
<keyword evidence="9" id="KW-0443">Lipid metabolism</keyword>
<evidence type="ECO:0000256" key="7">
    <source>
        <dbReference type="ARBA" id="ARBA00022723"/>
    </source>
</evidence>
<proteinExistence type="inferred from homology"/>
<comment type="pathway">
    <text evidence="3">Isoprenoid biosynthesis; farnesyl diphosphate biosynthesis; farnesyl diphosphate from geranyl diphosphate and isopentenyl diphosphate: step 1/1.</text>
</comment>
<dbReference type="Pfam" id="PF00348">
    <property type="entry name" value="polyprenyl_synt"/>
    <property type="match status" value="1"/>
</dbReference>
<keyword evidence="8" id="KW-0460">Magnesium</keyword>
<dbReference type="InterPro" id="IPR000092">
    <property type="entry name" value="Polyprenyl_synt"/>
</dbReference>
<dbReference type="Proteomes" id="UP001151582">
    <property type="component" value="Unassembled WGS sequence"/>
</dbReference>
<dbReference type="AlphaFoldDB" id="A0A9W8EBL5"/>
<dbReference type="GO" id="GO:0005737">
    <property type="term" value="C:cytoplasm"/>
    <property type="evidence" value="ECO:0007669"/>
    <property type="project" value="TreeGrafter"/>
</dbReference>
<dbReference type="SFLD" id="SFLDS00005">
    <property type="entry name" value="Isoprenoid_Synthase_Type_I"/>
    <property type="match status" value="1"/>
</dbReference>
<evidence type="ECO:0000256" key="4">
    <source>
        <dbReference type="ARBA" id="ARBA00006706"/>
    </source>
</evidence>
<dbReference type="GO" id="GO:0045337">
    <property type="term" value="P:farnesyl diphosphate biosynthetic process"/>
    <property type="evidence" value="ECO:0007669"/>
    <property type="project" value="TreeGrafter"/>
</dbReference>